<dbReference type="Gene3D" id="3.30.360.10">
    <property type="entry name" value="Dihydrodipicolinate Reductase, domain 2"/>
    <property type="match status" value="1"/>
</dbReference>
<dbReference type="Gene3D" id="3.40.50.720">
    <property type="entry name" value="NAD(P)-binding Rossmann-like Domain"/>
    <property type="match status" value="1"/>
</dbReference>
<dbReference type="PANTHER" id="PTHR43708:SF4">
    <property type="entry name" value="OXIDOREDUCTASE YCEM-RELATED"/>
    <property type="match status" value="1"/>
</dbReference>
<dbReference type="InterPro" id="IPR051317">
    <property type="entry name" value="Gfo/Idh/MocA_oxidoreduct"/>
</dbReference>
<dbReference type="Pfam" id="PF21378">
    <property type="entry name" value="YceM-like_C"/>
    <property type="match status" value="1"/>
</dbReference>
<proteinExistence type="predicted"/>
<evidence type="ECO:0000313" key="4">
    <source>
        <dbReference type="Proteomes" id="UP000273145"/>
    </source>
</evidence>
<dbReference type="InterPro" id="IPR000683">
    <property type="entry name" value="Gfo/Idh/MocA-like_OxRdtase_N"/>
</dbReference>
<dbReference type="GO" id="GO:0000166">
    <property type="term" value="F:nucleotide binding"/>
    <property type="evidence" value="ECO:0007669"/>
    <property type="project" value="InterPro"/>
</dbReference>
<name>A0A3Q8S5N3_9BACL</name>
<gene>
    <name evidence="3" type="ORF">EIM92_16520</name>
</gene>
<evidence type="ECO:0000259" key="2">
    <source>
        <dbReference type="Pfam" id="PF21378"/>
    </source>
</evidence>
<organism evidence="3 4">
    <name type="scientific">Paenibacillus lentus</name>
    <dbReference type="NCBI Taxonomy" id="1338368"/>
    <lineage>
        <taxon>Bacteria</taxon>
        <taxon>Bacillati</taxon>
        <taxon>Bacillota</taxon>
        <taxon>Bacilli</taxon>
        <taxon>Bacillales</taxon>
        <taxon>Paenibacillaceae</taxon>
        <taxon>Paenibacillus</taxon>
    </lineage>
</organism>
<dbReference type="InterPro" id="IPR036291">
    <property type="entry name" value="NAD(P)-bd_dom_sf"/>
</dbReference>
<evidence type="ECO:0000259" key="1">
    <source>
        <dbReference type="Pfam" id="PF01408"/>
    </source>
</evidence>
<keyword evidence="4" id="KW-1185">Reference proteome</keyword>
<sequence length="312" mass="34972">MDNVAKRTRVAIIGLGSIARKVYLPLLSSHSDVEIVGLMNRSAGAVQDMQNLYRIERGTTDMEEVLSWDLDAVFVHTATEAHFDIVMQCLERGLSVYVDKPLSYSLRESNEMTAFAEAQGLLLAVGFNRRYAPLYRKVREWMAGGQGCDSVTVVKHRSGIHQRPAKETVYDDLIHMLDLLLWMTDHDYELLHHYIRKDDAGRLLHGAGAVRLSNTVYSTFDMVRQAGADLEKIELHGGGRSATVLNLDEATYMERGVLPQVETFGSWDSILYRRGFTGAVDDFLHGLDLPDDCLISASRVIDSHKLAEQVVC</sequence>
<reference evidence="3 4" key="1">
    <citation type="submission" date="2018-11" db="EMBL/GenBank/DDBJ databases">
        <title>Genome sequencing of Paenibacillus lentus DSM25539(T).</title>
        <authorList>
            <person name="Kook J.-K."/>
            <person name="Park S.-N."/>
            <person name="Lim Y.K."/>
        </authorList>
    </citation>
    <scope>NUCLEOTIDE SEQUENCE [LARGE SCALE GENOMIC DNA]</scope>
    <source>
        <strain evidence="3 4">DSM 25539</strain>
    </source>
</reference>
<protein>
    <submittedName>
        <fullName evidence="3">Gfo/Idh/MocA family oxidoreductase</fullName>
    </submittedName>
</protein>
<dbReference type="RefSeq" id="WP_125083578.1">
    <property type="nucleotide sequence ID" value="NZ_CP034248.1"/>
</dbReference>
<dbReference type="SUPFAM" id="SSF55347">
    <property type="entry name" value="Glyceraldehyde-3-phosphate dehydrogenase-like, C-terminal domain"/>
    <property type="match status" value="1"/>
</dbReference>
<dbReference type="PANTHER" id="PTHR43708">
    <property type="entry name" value="CONSERVED EXPRESSED OXIDOREDUCTASE (EUROFUNG)"/>
    <property type="match status" value="1"/>
</dbReference>
<dbReference type="Proteomes" id="UP000273145">
    <property type="component" value="Chromosome"/>
</dbReference>
<feature type="domain" description="YceM-like C-terminal" evidence="2">
    <location>
        <begin position="133"/>
        <end position="250"/>
    </location>
</feature>
<dbReference type="SUPFAM" id="SSF51735">
    <property type="entry name" value="NAD(P)-binding Rossmann-fold domains"/>
    <property type="match status" value="1"/>
</dbReference>
<dbReference type="EMBL" id="CP034248">
    <property type="protein sequence ID" value="AZK47554.1"/>
    <property type="molecule type" value="Genomic_DNA"/>
</dbReference>
<dbReference type="KEGG" id="plen:EIM92_16520"/>
<dbReference type="OrthoDB" id="9815825at2"/>
<evidence type="ECO:0000313" key="3">
    <source>
        <dbReference type="EMBL" id="AZK47554.1"/>
    </source>
</evidence>
<accession>A0A3Q8S5N3</accession>
<feature type="domain" description="Gfo/Idh/MocA-like oxidoreductase N-terminal" evidence="1">
    <location>
        <begin position="9"/>
        <end position="127"/>
    </location>
</feature>
<dbReference type="Pfam" id="PF01408">
    <property type="entry name" value="GFO_IDH_MocA"/>
    <property type="match status" value="1"/>
</dbReference>
<dbReference type="InterPro" id="IPR048477">
    <property type="entry name" value="YceM-like_C"/>
</dbReference>
<dbReference type="AlphaFoldDB" id="A0A3Q8S5N3"/>